<dbReference type="Gene3D" id="3.30.559.10">
    <property type="entry name" value="Chloramphenicol acetyltransferase-like domain"/>
    <property type="match status" value="1"/>
</dbReference>
<protein>
    <recommendedName>
        <fullName evidence="1">TubC N-terminal docking domain-containing protein</fullName>
    </recommendedName>
</protein>
<sequence length="132" mass="15085">MTNSIVEFVRHLTNLSIELEVDGNRLRCHAPEGALTPTLRQEIAARKTEIILFLQQAKQVKTSHQLPIQRVSRDGKLPLSFAQQRLWFLHHLSPDSRAFGGRVSRHRRPHRFGRWRASASSTAMRTATPIST</sequence>
<dbReference type="Pfam" id="PF18563">
    <property type="entry name" value="TubC_N"/>
    <property type="match status" value="1"/>
</dbReference>
<dbReference type="InterPro" id="IPR023213">
    <property type="entry name" value="CAT-like_dom_sf"/>
</dbReference>
<dbReference type="STRING" id="1479485.DA73_0235550"/>
<gene>
    <name evidence="2" type="ORF">DA73_0235550</name>
</gene>
<organism evidence="2">
    <name type="scientific">Tolypothrix bouteillei VB521301</name>
    <dbReference type="NCBI Taxonomy" id="1479485"/>
    <lineage>
        <taxon>Bacteria</taxon>
        <taxon>Bacillati</taxon>
        <taxon>Cyanobacteriota</taxon>
        <taxon>Cyanophyceae</taxon>
        <taxon>Nostocales</taxon>
        <taxon>Tolypothrichaceae</taxon>
        <taxon>Tolypothrix</taxon>
    </lineage>
</organism>
<dbReference type="EMBL" id="JHEG02000059">
    <property type="protein sequence ID" value="KIE06645.1"/>
    <property type="molecule type" value="Genomic_DNA"/>
</dbReference>
<evidence type="ECO:0000259" key="1">
    <source>
        <dbReference type="Pfam" id="PF18563"/>
    </source>
</evidence>
<feature type="domain" description="TubC N-terminal docking" evidence="1">
    <location>
        <begin position="5"/>
        <end position="56"/>
    </location>
</feature>
<comment type="caution">
    <text evidence="2">The sequence shown here is derived from an EMBL/GenBank/DDBJ whole genome shotgun (WGS) entry which is preliminary data.</text>
</comment>
<proteinExistence type="predicted"/>
<dbReference type="InterPro" id="IPR041464">
    <property type="entry name" value="TubC_N"/>
</dbReference>
<evidence type="ECO:0000313" key="2">
    <source>
        <dbReference type="EMBL" id="KIE06645.1"/>
    </source>
</evidence>
<dbReference type="InterPro" id="IPR044894">
    <property type="entry name" value="TubC_N_sf"/>
</dbReference>
<dbReference type="Gene3D" id="1.10.10.1830">
    <property type="entry name" value="Non-ribosomal peptide synthase, adenylation domain"/>
    <property type="match status" value="1"/>
</dbReference>
<dbReference type="AlphaFoldDB" id="A0A0C1R2Y5"/>
<accession>A0A0C1R2Y5</accession>
<dbReference type="OrthoDB" id="2472181at2"/>
<name>A0A0C1R2Y5_9CYAN</name>
<reference evidence="2" key="1">
    <citation type="journal article" date="2015" name="Genome Announc.">
        <title>Draft Genome Sequence of Tolypothrix boutellei Strain VB521301.</title>
        <authorList>
            <person name="Chandrababunaidu M.M."/>
            <person name="Singh D."/>
            <person name="Sen D."/>
            <person name="Bhan S."/>
            <person name="Das S."/>
            <person name="Gupta A."/>
            <person name="Adhikary S.P."/>
            <person name="Tripathy S."/>
        </authorList>
    </citation>
    <scope>NUCLEOTIDE SEQUENCE</scope>
    <source>
        <strain evidence="2">VB521301</strain>
    </source>
</reference>